<reference evidence="1" key="2">
    <citation type="submission" date="2022-01" db="EMBL/GenBank/DDBJ databases">
        <authorList>
            <person name="Yamashiro T."/>
            <person name="Shiraishi A."/>
            <person name="Satake H."/>
            <person name="Nakayama K."/>
        </authorList>
    </citation>
    <scope>NUCLEOTIDE SEQUENCE</scope>
</reference>
<evidence type="ECO:0000313" key="1">
    <source>
        <dbReference type="EMBL" id="GJT85832.1"/>
    </source>
</evidence>
<gene>
    <name evidence="1" type="ORF">Tco_1067549</name>
</gene>
<proteinExistence type="predicted"/>
<dbReference type="Proteomes" id="UP001151760">
    <property type="component" value="Unassembled WGS sequence"/>
</dbReference>
<organism evidence="1 2">
    <name type="scientific">Tanacetum coccineum</name>
    <dbReference type="NCBI Taxonomy" id="301880"/>
    <lineage>
        <taxon>Eukaryota</taxon>
        <taxon>Viridiplantae</taxon>
        <taxon>Streptophyta</taxon>
        <taxon>Embryophyta</taxon>
        <taxon>Tracheophyta</taxon>
        <taxon>Spermatophyta</taxon>
        <taxon>Magnoliopsida</taxon>
        <taxon>eudicotyledons</taxon>
        <taxon>Gunneridae</taxon>
        <taxon>Pentapetalae</taxon>
        <taxon>asterids</taxon>
        <taxon>campanulids</taxon>
        <taxon>Asterales</taxon>
        <taxon>Asteraceae</taxon>
        <taxon>Asteroideae</taxon>
        <taxon>Anthemideae</taxon>
        <taxon>Anthemidinae</taxon>
        <taxon>Tanacetum</taxon>
    </lineage>
</organism>
<name>A0ABQ5HD95_9ASTR</name>
<dbReference type="EMBL" id="BQNB010019487">
    <property type="protein sequence ID" value="GJT85832.1"/>
    <property type="molecule type" value="Genomic_DNA"/>
</dbReference>
<comment type="caution">
    <text evidence="1">The sequence shown here is derived from an EMBL/GenBank/DDBJ whole genome shotgun (WGS) entry which is preliminary data.</text>
</comment>
<evidence type="ECO:0008006" key="3">
    <source>
        <dbReference type="Google" id="ProtNLM"/>
    </source>
</evidence>
<reference evidence="1" key="1">
    <citation type="journal article" date="2022" name="Int. J. Mol. Sci.">
        <title>Draft Genome of Tanacetum Coccineum: Genomic Comparison of Closely Related Tanacetum-Family Plants.</title>
        <authorList>
            <person name="Yamashiro T."/>
            <person name="Shiraishi A."/>
            <person name="Nakayama K."/>
            <person name="Satake H."/>
        </authorList>
    </citation>
    <scope>NUCLEOTIDE SEQUENCE</scope>
</reference>
<sequence length="111" mass="12570">MANPDDEPMWAADHVVAPTPGLTITKLVTANEFSIKGNHLTLVKENQFDGRIKTDLHKYIHEFFGVCDMFKYRATENEAVRLMMFPISLTGEAKTWLDEVNKGTIASQEEL</sequence>
<keyword evidence="2" id="KW-1185">Reference proteome</keyword>
<accession>A0ABQ5HD95</accession>
<protein>
    <recommendedName>
        <fullName evidence="3">Reverse transcriptase domain-containing protein</fullName>
    </recommendedName>
</protein>
<evidence type="ECO:0000313" key="2">
    <source>
        <dbReference type="Proteomes" id="UP001151760"/>
    </source>
</evidence>